<keyword evidence="2" id="KW-1185">Reference proteome</keyword>
<dbReference type="InterPro" id="IPR053162">
    <property type="entry name" value="DnaD"/>
</dbReference>
<dbReference type="EMBL" id="AP017312">
    <property type="protein sequence ID" value="BAU28981.1"/>
    <property type="molecule type" value="Genomic_DNA"/>
</dbReference>
<dbReference type="RefSeq" id="WP_096466670.1">
    <property type="nucleotide sequence ID" value="NZ_AP017312.1"/>
</dbReference>
<reference evidence="1 2" key="1">
    <citation type="submission" date="2015-12" db="EMBL/GenBank/DDBJ databases">
        <title>Genome sequence of Aneurinibacillus soli.</title>
        <authorList>
            <person name="Lee J.S."/>
            <person name="Lee K.C."/>
            <person name="Kim K.K."/>
            <person name="Lee B.W."/>
        </authorList>
    </citation>
    <scope>NUCLEOTIDE SEQUENCE [LARGE SCALE GENOMIC DNA]</scope>
    <source>
        <strain evidence="1 2">CB4</strain>
    </source>
</reference>
<proteinExistence type="predicted"/>
<accession>A0A0U5AYX9</accession>
<gene>
    <name evidence="1" type="ORF">CB4_03159</name>
</gene>
<sequence length="292" mass="33494">MADIKWIKITTSMFDDEKIDFIESLPEADTVLICWIKLLTLAGKANTGGHIMLTEAIPYTPDMLAHKFKRPLNTVKMALETFVRLGMISMEDGSPIYINNWEKHQNIDAMTKIKEQTRQRVARHREKQKLLPDGNGACNVTVTDDVTGSNATDIDKELDKDKDIKPNNNRHKRIYDDDSLYMKMAVYLRDRILAWKENARIPDDLNTWADEFRKLSELDKRSKEDIHRVITFATSNPFWQPNILSAKKLREKFDTLDAQESKSGGINHENGRAGNRRSGDAKYREAAGNISL</sequence>
<dbReference type="AlphaFoldDB" id="A0A0U5AYX9"/>
<dbReference type="OrthoDB" id="1821976at2"/>
<organism evidence="1 2">
    <name type="scientific">Aneurinibacillus soli</name>
    <dbReference type="NCBI Taxonomy" id="1500254"/>
    <lineage>
        <taxon>Bacteria</taxon>
        <taxon>Bacillati</taxon>
        <taxon>Bacillota</taxon>
        <taxon>Bacilli</taxon>
        <taxon>Bacillales</taxon>
        <taxon>Paenibacillaceae</taxon>
        <taxon>Aneurinibacillus group</taxon>
        <taxon>Aneurinibacillus</taxon>
    </lineage>
</organism>
<dbReference type="KEGG" id="asoc:CB4_03159"/>
<name>A0A0U5AYX9_9BACL</name>
<dbReference type="Pfam" id="PF09681">
    <property type="entry name" value="Phage_rep_org_N"/>
    <property type="match status" value="1"/>
</dbReference>
<protein>
    <submittedName>
        <fullName evidence="1">Uncharacterized protein</fullName>
    </submittedName>
</protein>
<dbReference type="PANTHER" id="PTHR37293:SF7">
    <property type="entry name" value="HYPOTHETICAL PHAGE PROTEIN"/>
    <property type="match status" value="1"/>
</dbReference>
<evidence type="ECO:0000313" key="2">
    <source>
        <dbReference type="Proteomes" id="UP000217696"/>
    </source>
</evidence>
<dbReference type="InterPro" id="IPR010056">
    <property type="entry name" value="Phage_rep_org__N"/>
</dbReference>
<dbReference type="Proteomes" id="UP000217696">
    <property type="component" value="Chromosome"/>
</dbReference>
<evidence type="ECO:0000313" key="1">
    <source>
        <dbReference type="EMBL" id="BAU28981.1"/>
    </source>
</evidence>
<dbReference type="NCBIfam" id="TIGR01714">
    <property type="entry name" value="phage_rep_org_N"/>
    <property type="match status" value="1"/>
</dbReference>
<dbReference type="PANTHER" id="PTHR37293">
    <property type="entry name" value="PHAGE REPLICATION PROTEIN-RELATED"/>
    <property type="match status" value="1"/>
</dbReference>